<name>A0ABX8X324_9CYAN</name>
<dbReference type="SUPFAM" id="SSF52980">
    <property type="entry name" value="Restriction endonuclease-like"/>
    <property type="match status" value="1"/>
</dbReference>
<sequence>MPAKDIYHDNVRKALEKDDWIITDDPLKLTWGKRDFFVDIGAKKLIAAQKGELKIAVEIKSFAGISQATELEKALGQYILYRNILEEKEPERLLYLAITKPTFNDIFSEPIGDLVIHKNQIKLMIVDAKKEIIIKWIN</sequence>
<dbReference type="InterPro" id="IPR011856">
    <property type="entry name" value="tRNA_endonuc-like_dom_sf"/>
</dbReference>
<keyword evidence="2" id="KW-1185">Reference proteome</keyword>
<gene>
    <name evidence="1" type="ORF">K2F26_07285</name>
</gene>
<proteinExistence type="predicted"/>
<accession>A0ABX8X324</accession>
<dbReference type="Gene3D" id="3.40.1350.10">
    <property type="match status" value="1"/>
</dbReference>
<dbReference type="InterPro" id="IPR014919">
    <property type="entry name" value="XisH"/>
</dbReference>
<dbReference type="Pfam" id="PF08814">
    <property type="entry name" value="XisH"/>
    <property type="match status" value="1"/>
</dbReference>
<organism evidence="1 2">
    <name type="scientific">Sphaerospermopsis torques-reginae ITEP-024</name>
    <dbReference type="NCBI Taxonomy" id="984208"/>
    <lineage>
        <taxon>Bacteria</taxon>
        <taxon>Bacillati</taxon>
        <taxon>Cyanobacteriota</taxon>
        <taxon>Cyanophyceae</taxon>
        <taxon>Nostocales</taxon>
        <taxon>Aphanizomenonaceae</taxon>
        <taxon>Sphaerospermopsis</taxon>
        <taxon>Sphaerospermopsis torques-reginae</taxon>
    </lineage>
</organism>
<reference evidence="1 2" key="1">
    <citation type="journal article" date="2022" name="J. Am. Chem. Soc.">
        <title>Biosynthesis of Guanitoxin Enables Global Environmental Detection in Freshwater Cyanobacteria.</title>
        <authorList>
            <person name="Lima S.T."/>
            <person name="Fallon T.R."/>
            <person name="Cordoza J.L."/>
            <person name="Chekan J.R."/>
            <person name="Delbaje E."/>
            <person name="Hopiavuori A.R."/>
            <person name="Alvarenga D.O."/>
            <person name="Wood S.M."/>
            <person name="Luhavaya H."/>
            <person name="Baumgartner J.T."/>
            <person name="Dorr F.A."/>
            <person name="Etchegaray A."/>
            <person name="Pinto E."/>
            <person name="McKinnie S.M.K."/>
            <person name="Fiore M.F."/>
            <person name="Moore B.S."/>
        </authorList>
    </citation>
    <scope>NUCLEOTIDE SEQUENCE [LARGE SCALE GENOMIC DNA]</scope>
    <source>
        <strain evidence="1 2">ITEP-024</strain>
    </source>
</reference>
<evidence type="ECO:0000313" key="1">
    <source>
        <dbReference type="EMBL" id="QYX33122.1"/>
    </source>
</evidence>
<dbReference type="CDD" id="cd22366">
    <property type="entry name" value="XisH-like"/>
    <property type="match status" value="1"/>
</dbReference>
<dbReference type="EMBL" id="CP080598">
    <property type="protein sequence ID" value="QYX33122.1"/>
    <property type="molecule type" value="Genomic_DNA"/>
</dbReference>
<dbReference type="RefSeq" id="WP_194060065.1">
    <property type="nucleotide sequence ID" value="NZ_CP080598.1"/>
</dbReference>
<dbReference type="Proteomes" id="UP000826540">
    <property type="component" value="Chromosome"/>
</dbReference>
<evidence type="ECO:0000313" key="2">
    <source>
        <dbReference type="Proteomes" id="UP000826540"/>
    </source>
</evidence>
<protein>
    <submittedName>
        <fullName evidence="1">XisH family protein</fullName>
    </submittedName>
</protein>
<dbReference type="InterPro" id="IPR011335">
    <property type="entry name" value="Restrct_endonuc-II-like"/>
</dbReference>